<dbReference type="SMART" id="SM00268">
    <property type="entry name" value="ACTIN"/>
    <property type="match status" value="1"/>
</dbReference>
<dbReference type="Gene3D" id="3.30.420.40">
    <property type="match status" value="2"/>
</dbReference>
<dbReference type="Gene3D" id="3.90.640.10">
    <property type="entry name" value="Actin, Chain A, domain 4"/>
    <property type="match status" value="1"/>
</dbReference>
<dbReference type="PANTHER" id="PTHR11937">
    <property type="entry name" value="ACTIN"/>
    <property type="match status" value="1"/>
</dbReference>
<dbReference type="OrthoDB" id="5132116at2759"/>
<dbReference type="InterPro" id="IPR043129">
    <property type="entry name" value="ATPase_NBD"/>
</dbReference>
<comment type="similarity">
    <text evidence="1 2">Belongs to the actin family.</text>
</comment>
<reference evidence="3" key="1">
    <citation type="submission" date="2022-11" db="UniProtKB">
        <authorList>
            <consortium name="EnsemblMetazoa"/>
        </authorList>
    </citation>
    <scope>IDENTIFICATION</scope>
</reference>
<dbReference type="SUPFAM" id="SSF53067">
    <property type="entry name" value="Actin-like ATPase domain"/>
    <property type="match status" value="2"/>
</dbReference>
<dbReference type="FunFam" id="3.30.420.40:FF:000050">
    <property type="entry name" value="Actin, alpha skeletal muscle"/>
    <property type="match status" value="1"/>
</dbReference>
<dbReference type="OMA" id="RAWSAWL"/>
<dbReference type="RefSeq" id="XP_038044648.1">
    <property type="nucleotide sequence ID" value="XM_038188720.1"/>
</dbReference>
<dbReference type="InterPro" id="IPR004000">
    <property type="entry name" value="Actin"/>
</dbReference>
<accession>A0A913YYK7</accession>
<dbReference type="EnsemblMetazoa" id="XM_038188719.1">
    <property type="protein sequence ID" value="XP_038044647.1"/>
    <property type="gene ID" value="LOC119719311"/>
</dbReference>
<dbReference type="Proteomes" id="UP000887568">
    <property type="component" value="Unplaced"/>
</dbReference>
<dbReference type="RefSeq" id="XP_038044647.1">
    <property type="nucleotide sequence ID" value="XM_038188719.1"/>
</dbReference>
<sequence length="379" mass="41272">MTAMRTIVIDNGAYLTRVGISGRDVPEETFRTVVGRKKEGTESASGASDILVGEDALEVRDALNLSYPVDKYRITNMEDLGHIWRFTCMDVLGCDSLEECPMLLTDGPLEASERAKSRARLTEIMFEKCKVPSFYVALQQFLALISLDHTTGLVVDIGESMASTVPVVDGAVVQDAIQTTDVASGRQMTDLLMKMLNEREGISITDREIATAIKEKLSYVTCDFEGEFKFAGSATEDYTLPDGQVIGVGTERFQCTEPLFQPFLLDPEGVGSNALGIHQMAHKSIESCVESSRADLYKSIVTAGGSSLISNLSGRLKQEMKALAGDGTEVRVLTPPTRALSAWLGGSLLAEWEGFPELVISAQEYQEKGAEIVNQKCKN</sequence>
<dbReference type="EnsemblMetazoa" id="XM_038188720.1">
    <property type="protein sequence ID" value="XP_038044648.1"/>
    <property type="gene ID" value="LOC119719311"/>
</dbReference>
<dbReference type="AlphaFoldDB" id="A0A913YYK7"/>
<organism evidence="3 4">
    <name type="scientific">Patiria miniata</name>
    <name type="common">Bat star</name>
    <name type="synonym">Asterina miniata</name>
    <dbReference type="NCBI Taxonomy" id="46514"/>
    <lineage>
        <taxon>Eukaryota</taxon>
        <taxon>Metazoa</taxon>
        <taxon>Echinodermata</taxon>
        <taxon>Eleutherozoa</taxon>
        <taxon>Asterozoa</taxon>
        <taxon>Asteroidea</taxon>
        <taxon>Valvatacea</taxon>
        <taxon>Valvatida</taxon>
        <taxon>Asterinidae</taxon>
        <taxon>Patiria</taxon>
    </lineage>
</organism>
<keyword evidence="4" id="KW-1185">Reference proteome</keyword>
<dbReference type="PRINTS" id="PR00190">
    <property type="entry name" value="ACTIN"/>
</dbReference>
<evidence type="ECO:0000256" key="2">
    <source>
        <dbReference type="RuleBase" id="RU000487"/>
    </source>
</evidence>
<evidence type="ECO:0000313" key="3">
    <source>
        <dbReference type="EnsemblMetazoa" id="XP_038044648.1"/>
    </source>
</evidence>
<name>A0A913YYK7_PATMI</name>
<evidence type="ECO:0000256" key="1">
    <source>
        <dbReference type="ARBA" id="ARBA00006752"/>
    </source>
</evidence>
<dbReference type="GeneID" id="119719311"/>
<protein>
    <recommendedName>
        <fullName evidence="5">Actin</fullName>
    </recommendedName>
</protein>
<evidence type="ECO:0008006" key="5">
    <source>
        <dbReference type="Google" id="ProtNLM"/>
    </source>
</evidence>
<proteinExistence type="inferred from homology"/>
<dbReference type="Pfam" id="PF00022">
    <property type="entry name" value="Actin"/>
    <property type="match status" value="2"/>
</dbReference>
<evidence type="ECO:0000313" key="4">
    <source>
        <dbReference type="Proteomes" id="UP000887568"/>
    </source>
</evidence>